<dbReference type="GO" id="GO:0006270">
    <property type="term" value="P:DNA replication initiation"/>
    <property type="evidence" value="ECO:0007669"/>
    <property type="project" value="InterPro"/>
</dbReference>
<dbReference type="InterPro" id="IPR010921">
    <property type="entry name" value="Trp_repressor/repl_initiator"/>
</dbReference>
<keyword evidence="1" id="KW-0812">Transmembrane</keyword>
<evidence type="ECO:0000313" key="3">
    <source>
        <dbReference type="Proteomes" id="UP000034954"/>
    </source>
</evidence>
<comment type="caution">
    <text evidence="2">The sequence shown here is derived from an EMBL/GenBank/DDBJ whole genome shotgun (WGS) entry which is preliminary data.</text>
</comment>
<gene>
    <name evidence="2" type="ORF">BROFUL_01159</name>
</gene>
<name>A0A0M2UWB3_9BACT</name>
<dbReference type="GO" id="GO:0005524">
    <property type="term" value="F:ATP binding"/>
    <property type="evidence" value="ECO:0007669"/>
    <property type="project" value="InterPro"/>
</dbReference>
<organism evidence="2 3">
    <name type="scientific">Candidatus Brocadia fulgida</name>
    <dbReference type="NCBI Taxonomy" id="380242"/>
    <lineage>
        <taxon>Bacteria</taxon>
        <taxon>Pseudomonadati</taxon>
        <taxon>Planctomycetota</taxon>
        <taxon>Candidatus Brocadiia</taxon>
        <taxon>Candidatus Brocadiales</taxon>
        <taxon>Candidatus Brocadiaceae</taxon>
        <taxon>Candidatus Brocadia</taxon>
    </lineage>
</organism>
<keyword evidence="1" id="KW-0472">Membrane</keyword>
<dbReference type="GO" id="GO:0043565">
    <property type="term" value="F:sequence-specific DNA binding"/>
    <property type="evidence" value="ECO:0007669"/>
    <property type="project" value="InterPro"/>
</dbReference>
<feature type="transmembrane region" description="Helical" evidence="1">
    <location>
        <begin position="248"/>
        <end position="270"/>
    </location>
</feature>
<dbReference type="GO" id="GO:0006275">
    <property type="term" value="P:regulation of DNA replication"/>
    <property type="evidence" value="ECO:0007669"/>
    <property type="project" value="InterPro"/>
</dbReference>
<protein>
    <recommendedName>
        <fullName evidence="4">Chromosomal replication initiator DnaA C-terminal domain-containing protein</fullName>
    </recommendedName>
</protein>
<dbReference type="AlphaFoldDB" id="A0A0M2UWB3"/>
<dbReference type="SUPFAM" id="SSF48295">
    <property type="entry name" value="TrpR-like"/>
    <property type="match status" value="1"/>
</dbReference>
<dbReference type="InterPro" id="IPR013159">
    <property type="entry name" value="DnaA_C"/>
</dbReference>
<sequence length="271" mass="31337">VQSIWRRLGVGGGSPPSYQLKLPLSEKKKYLRNYPWNSLLGYVDDIRRNGTIDYARIFESYGGDNTEGRRLYWETICKDISTGIDIKEEVTGGSILGSETFIKWVRDRFLPAKSREIPAVQRLKKYTTKEAIIAALCKETKKSFDEIKKERGIIRQMAMDLFYRVGGLNGTEIGKMMGVDYSTVSQGKKRLRERLKDDKHLSQMIQRVEAALSTIKICPLFSFLPVHCFILSFLYIPFSFLCEWNSFHLVWVFINHFVSLWFPAPLTVLLK</sequence>
<dbReference type="Proteomes" id="UP000034954">
    <property type="component" value="Unassembled WGS sequence"/>
</dbReference>
<feature type="transmembrane region" description="Helical" evidence="1">
    <location>
        <begin position="217"/>
        <end position="236"/>
    </location>
</feature>
<keyword evidence="1" id="KW-1133">Transmembrane helix</keyword>
<evidence type="ECO:0008006" key="4">
    <source>
        <dbReference type="Google" id="ProtNLM"/>
    </source>
</evidence>
<reference evidence="2 3" key="1">
    <citation type="journal article" date="2013" name="BMC Microbiol.">
        <title>Identification of the type II cytochrome c maturation pathway in anammox bacteria by comparative genomics.</title>
        <authorList>
            <person name="Ferousi C."/>
            <person name="Speth D.R."/>
            <person name="Reimann J."/>
            <person name="Op den Camp H.J."/>
            <person name="Allen J.W."/>
            <person name="Keltjens J.T."/>
            <person name="Jetten M.S."/>
        </authorList>
    </citation>
    <scope>NUCLEOTIDE SEQUENCE [LARGE SCALE GENOMIC DNA]</scope>
    <source>
        <strain evidence="2">RU1</strain>
    </source>
</reference>
<dbReference type="EMBL" id="LAQJ01000125">
    <property type="protein sequence ID" value="KKO20117.1"/>
    <property type="molecule type" value="Genomic_DNA"/>
</dbReference>
<dbReference type="Gene3D" id="1.10.1750.10">
    <property type="match status" value="1"/>
</dbReference>
<proteinExistence type="predicted"/>
<feature type="non-terminal residue" evidence="2">
    <location>
        <position position="1"/>
    </location>
</feature>
<evidence type="ECO:0000313" key="2">
    <source>
        <dbReference type="EMBL" id="KKO20117.1"/>
    </source>
</evidence>
<evidence type="ECO:0000256" key="1">
    <source>
        <dbReference type="SAM" id="Phobius"/>
    </source>
</evidence>
<keyword evidence="3" id="KW-1185">Reference proteome</keyword>
<dbReference type="CDD" id="cd06571">
    <property type="entry name" value="Bac_DnaA_C"/>
    <property type="match status" value="1"/>
</dbReference>
<accession>A0A0M2UWB3</accession>